<dbReference type="AlphaFoldDB" id="A0A9P9FL31"/>
<reference evidence="2" key="1">
    <citation type="journal article" date="2021" name="Nat. Commun.">
        <title>Genetic determinants of endophytism in the Arabidopsis root mycobiome.</title>
        <authorList>
            <person name="Mesny F."/>
            <person name="Miyauchi S."/>
            <person name="Thiergart T."/>
            <person name="Pickel B."/>
            <person name="Atanasova L."/>
            <person name="Karlsson M."/>
            <person name="Huettel B."/>
            <person name="Barry K.W."/>
            <person name="Haridas S."/>
            <person name="Chen C."/>
            <person name="Bauer D."/>
            <person name="Andreopoulos W."/>
            <person name="Pangilinan J."/>
            <person name="LaButti K."/>
            <person name="Riley R."/>
            <person name="Lipzen A."/>
            <person name="Clum A."/>
            <person name="Drula E."/>
            <person name="Henrissat B."/>
            <person name="Kohler A."/>
            <person name="Grigoriev I.V."/>
            <person name="Martin F.M."/>
            <person name="Hacquard S."/>
        </authorList>
    </citation>
    <scope>NUCLEOTIDE SEQUENCE</scope>
    <source>
        <strain evidence="2">MPI-CAGE-AT-0147</strain>
    </source>
</reference>
<dbReference type="Proteomes" id="UP000738349">
    <property type="component" value="Unassembled WGS sequence"/>
</dbReference>
<feature type="compositionally biased region" description="Low complexity" evidence="1">
    <location>
        <begin position="62"/>
        <end position="76"/>
    </location>
</feature>
<protein>
    <submittedName>
        <fullName evidence="2">Uncharacterized protein</fullName>
    </submittedName>
</protein>
<evidence type="ECO:0000256" key="1">
    <source>
        <dbReference type="SAM" id="MobiDB-lite"/>
    </source>
</evidence>
<dbReference type="EMBL" id="JAGMUV010000003">
    <property type="protein sequence ID" value="KAH7165370.1"/>
    <property type="molecule type" value="Genomic_DNA"/>
</dbReference>
<organism evidence="2 3">
    <name type="scientific">Dactylonectria macrodidyma</name>
    <dbReference type="NCBI Taxonomy" id="307937"/>
    <lineage>
        <taxon>Eukaryota</taxon>
        <taxon>Fungi</taxon>
        <taxon>Dikarya</taxon>
        <taxon>Ascomycota</taxon>
        <taxon>Pezizomycotina</taxon>
        <taxon>Sordariomycetes</taxon>
        <taxon>Hypocreomycetidae</taxon>
        <taxon>Hypocreales</taxon>
        <taxon>Nectriaceae</taxon>
        <taxon>Dactylonectria</taxon>
    </lineage>
</organism>
<evidence type="ECO:0000313" key="2">
    <source>
        <dbReference type="EMBL" id="KAH7165370.1"/>
    </source>
</evidence>
<proteinExistence type="predicted"/>
<sequence length="419" mass="47230">MIEDWGKVNAITALVTIPIFASSLLLQPLFQKARDAVVRAYHRGNRCEAIQWRDISPNPVRTQLQRQTTSTSTSSRVLEAGNGADDGKSPKIKALAQFLHDIWQVDPRPVPRPSYLDISKEYLRLDADVLLAIVLLDGGSGSLDRQPDPGTRCTLRFGSTAAQFRVFESDEHNFFIIGKLSNVPNFKSISQGYSSITKNDLRAIASGYPPFYRQLINTNSGVEIAHPTQSMRDIHHPSWLLAIGFCSFTITPLVLYDTRKSLAYSEACDRILETVERLQRQFSPAANATRKQLLDVAVKVLTRMNSYRTGSGAETVTRGTNLLSDYGTIGRSLNAPDILFAFKYFDKYKDEELSRYDSERLDSLLEEVLRAAVHGVFTWWQYVNNHGHEVPGWLLDDRVRLNPIWLEDDIGYNGDGMLE</sequence>
<keyword evidence="3" id="KW-1185">Reference proteome</keyword>
<accession>A0A9P9FL31</accession>
<evidence type="ECO:0000313" key="3">
    <source>
        <dbReference type="Proteomes" id="UP000738349"/>
    </source>
</evidence>
<dbReference type="OrthoDB" id="5101864at2759"/>
<name>A0A9P9FL31_9HYPO</name>
<feature type="region of interest" description="Disordered" evidence="1">
    <location>
        <begin position="62"/>
        <end position="89"/>
    </location>
</feature>
<gene>
    <name evidence="2" type="ORF">EDB81DRAFT_779078</name>
</gene>
<comment type="caution">
    <text evidence="2">The sequence shown here is derived from an EMBL/GenBank/DDBJ whole genome shotgun (WGS) entry which is preliminary data.</text>
</comment>